<sequence>MGRNQTLTSLWLFGNDSSDEGAAHLAAALRSCRLTSLGLEMNEIHTTGAEALAYALSLEHCPLSLLRLQHNPLGDGGVTALARALYNNRSLTKLQLRDTGVSAVGCAELAKVIPQHKALHDIGLEQNELPPTVTDSLLRAMRVSSSLATLSLDLQHGGEYSKQQTADELMKKYTISKLAGKKKIL</sequence>
<dbReference type="GO" id="GO:0005096">
    <property type="term" value="F:GTPase activator activity"/>
    <property type="evidence" value="ECO:0007669"/>
    <property type="project" value="UniProtKB-KW"/>
</dbReference>
<keyword evidence="1" id="KW-0343">GTPase activation</keyword>
<organism evidence="4">
    <name type="scientific">Haptolina brevifila</name>
    <dbReference type="NCBI Taxonomy" id="156173"/>
    <lineage>
        <taxon>Eukaryota</taxon>
        <taxon>Haptista</taxon>
        <taxon>Haptophyta</taxon>
        <taxon>Prymnesiophyceae</taxon>
        <taxon>Prymnesiales</taxon>
        <taxon>Prymnesiaceae</taxon>
        <taxon>Haptolina</taxon>
    </lineage>
</organism>
<proteinExistence type="predicted"/>
<dbReference type="EMBL" id="HBGU01024063">
    <property type="protein sequence ID" value="CAD9441230.1"/>
    <property type="molecule type" value="Transcribed_RNA"/>
</dbReference>
<accession>A0A7S2D1G9</accession>
<dbReference type="Gene3D" id="3.80.10.10">
    <property type="entry name" value="Ribonuclease Inhibitor"/>
    <property type="match status" value="2"/>
</dbReference>
<reference evidence="4" key="1">
    <citation type="submission" date="2021-01" db="EMBL/GenBank/DDBJ databases">
        <authorList>
            <person name="Corre E."/>
            <person name="Pelletier E."/>
            <person name="Niang G."/>
            <person name="Scheremetjew M."/>
            <person name="Finn R."/>
            <person name="Kale V."/>
            <person name="Holt S."/>
            <person name="Cochrane G."/>
            <person name="Meng A."/>
            <person name="Brown T."/>
            <person name="Cohen L."/>
        </authorList>
    </citation>
    <scope>NUCLEOTIDE SEQUENCE</scope>
    <source>
        <strain evidence="4">UTEX LB 985</strain>
    </source>
</reference>
<evidence type="ECO:0000313" key="4">
    <source>
        <dbReference type="EMBL" id="CAD9441230.1"/>
    </source>
</evidence>
<dbReference type="InterPro" id="IPR027038">
    <property type="entry name" value="RanGap"/>
</dbReference>
<dbReference type="AlphaFoldDB" id="A0A7S2D1G9"/>
<dbReference type="GO" id="GO:0006913">
    <property type="term" value="P:nucleocytoplasmic transport"/>
    <property type="evidence" value="ECO:0007669"/>
    <property type="project" value="TreeGrafter"/>
</dbReference>
<dbReference type="GO" id="GO:0005829">
    <property type="term" value="C:cytosol"/>
    <property type="evidence" value="ECO:0007669"/>
    <property type="project" value="TreeGrafter"/>
</dbReference>
<dbReference type="GO" id="GO:0031267">
    <property type="term" value="F:small GTPase binding"/>
    <property type="evidence" value="ECO:0007669"/>
    <property type="project" value="TreeGrafter"/>
</dbReference>
<evidence type="ECO:0000256" key="1">
    <source>
        <dbReference type="ARBA" id="ARBA00022468"/>
    </source>
</evidence>
<dbReference type="GO" id="GO:0005634">
    <property type="term" value="C:nucleus"/>
    <property type="evidence" value="ECO:0007669"/>
    <property type="project" value="TreeGrafter"/>
</dbReference>
<keyword evidence="3" id="KW-0677">Repeat</keyword>
<keyword evidence="2" id="KW-0433">Leucine-rich repeat</keyword>
<dbReference type="PANTHER" id="PTHR24113:SF12">
    <property type="entry name" value="RAN GTPASE-ACTIVATING PROTEIN 1"/>
    <property type="match status" value="1"/>
</dbReference>
<dbReference type="InterPro" id="IPR001611">
    <property type="entry name" value="Leu-rich_rpt"/>
</dbReference>
<gene>
    <name evidence="4" type="ORF">CBRE1094_LOCUS13068</name>
</gene>
<dbReference type="InterPro" id="IPR032675">
    <property type="entry name" value="LRR_dom_sf"/>
</dbReference>
<dbReference type="SUPFAM" id="SSF52047">
    <property type="entry name" value="RNI-like"/>
    <property type="match status" value="1"/>
</dbReference>
<evidence type="ECO:0000256" key="3">
    <source>
        <dbReference type="ARBA" id="ARBA00022737"/>
    </source>
</evidence>
<dbReference type="Pfam" id="PF13516">
    <property type="entry name" value="LRR_6"/>
    <property type="match status" value="4"/>
</dbReference>
<dbReference type="SMART" id="SM00368">
    <property type="entry name" value="LRR_RI"/>
    <property type="match status" value="4"/>
</dbReference>
<name>A0A7S2D1G9_9EUKA</name>
<dbReference type="GO" id="GO:0048471">
    <property type="term" value="C:perinuclear region of cytoplasm"/>
    <property type="evidence" value="ECO:0007669"/>
    <property type="project" value="TreeGrafter"/>
</dbReference>
<evidence type="ECO:0000256" key="2">
    <source>
        <dbReference type="ARBA" id="ARBA00022614"/>
    </source>
</evidence>
<dbReference type="PANTHER" id="PTHR24113">
    <property type="entry name" value="RAN GTPASE-ACTIVATING PROTEIN 1"/>
    <property type="match status" value="1"/>
</dbReference>
<protein>
    <submittedName>
        <fullName evidence="4">Uncharacterized protein</fullName>
    </submittedName>
</protein>